<accession>W6V117</accession>
<dbReference type="Proteomes" id="UP000019149">
    <property type="component" value="Unassembled WGS sequence"/>
</dbReference>
<feature type="region of interest" description="Disordered" evidence="1">
    <location>
        <begin position="1"/>
        <end position="20"/>
    </location>
</feature>
<dbReference type="EMBL" id="APAU02000043">
    <property type="protein sequence ID" value="EUB59494.1"/>
    <property type="molecule type" value="Genomic_DNA"/>
</dbReference>
<dbReference type="GeneID" id="36341359"/>
<dbReference type="RefSeq" id="XP_024350690.1">
    <property type="nucleotide sequence ID" value="XM_024494893.1"/>
</dbReference>
<organism evidence="2 3">
    <name type="scientific">Echinococcus granulosus</name>
    <name type="common">Hydatid tapeworm</name>
    <dbReference type="NCBI Taxonomy" id="6210"/>
    <lineage>
        <taxon>Eukaryota</taxon>
        <taxon>Metazoa</taxon>
        <taxon>Spiralia</taxon>
        <taxon>Lophotrochozoa</taxon>
        <taxon>Platyhelminthes</taxon>
        <taxon>Cestoda</taxon>
        <taxon>Eucestoda</taxon>
        <taxon>Cyclophyllidea</taxon>
        <taxon>Taeniidae</taxon>
        <taxon>Echinococcus</taxon>
        <taxon>Echinococcus granulosus group</taxon>
    </lineage>
</organism>
<dbReference type="InterPro" id="IPR013320">
    <property type="entry name" value="ConA-like_dom_sf"/>
</dbReference>
<protein>
    <submittedName>
        <fullName evidence="2">Tripartite motif-containing protein 9</fullName>
    </submittedName>
</protein>
<dbReference type="STRING" id="6210.W6V117"/>
<keyword evidence="3" id="KW-1185">Reference proteome</keyword>
<dbReference type="OrthoDB" id="295536at2759"/>
<gene>
    <name evidence="2" type="ORF">EGR_05644</name>
</gene>
<dbReference type="AlphaFoldDB" id="W6V117"/>
<dbReference type="Gene3D" id="2.60.120.920">
    <property type="match status" value="1"/>
</dbReference>
<name>W6V117_ECHGR</name>
<evidence type="ECO:0000313" key="3">
    <source>
        <dbReference type="Proteomes" id="UP000019149"/>
    </source>
</evidence>
<dbReference type="CTD" id="36341359"/>
<dbReference type="InterPro" id="IPR043136">
    <property type="entry name" value="B30.2/SPRY_sf"/>
</dbReference>
<dbReference type="SUPFAM" id="SSF49899">
    <property type="entry name" value="Concanavalin A-like lectins/glucanases"/>
    <property type="match status" value="1"/>
</dbReference>
<evidence type="ECO:0000256" key="1">
    <source>
        <dbReference type="SAM" id="MobiDB-lite"/>
    </source>
</evidence>
<dbReference type="KEGG" id="egl:EGR_05644"/>
<sequence length="87" mass="9394">MSSDSWFHMDSSRSSVGGLQFSNSNRSLTCQSMEECVALASTGLSRGIHYWEFVIDRLDPGGQPSFGIAKSDCNKEAMLGPGITCLV</sequence>
<comment type="caution">
    <text evidence="2">The sequence shown here is derived from an EMBL/GenBank/DDBJ whole genome shotgun (WGS) entry which is preliminary data.</text>
</comment>
<reference evidence="2 3" key="1">
    <citation type="journal article" date="2013" name="Nat. Genet.">
        <title>The genome of the hydatid tapeworm Echinococcus granulosus.</title>
        <authorList>
            <person name="Zheng H."/>
            <person name="Zhang W."/>
            <person name="Zhang L."/>
            <person name="Zhang Z."/>
            <person name="Li J."/>
            <person name="Lu G."/>
            <person name="Zhu Y."/>
            <person name="Wang Y."/>
            <person name="Huang Y."/>
            <person name="Liu J."/>
            <person name="Kang H."/>
            <person name="Chen J."/>
            <person name="Wang L."/>
            <person name="Chen A."/>
            <person name="Yu S."/>
            <person name="Gao Z."/>
            <person name="Jin L."/>
            <person name="Gu W."/>
            <person name="Wang Z."/>
            <person name="Zhao L."/>
            <person name="Shi B."/>
            <person name="Wen H."/>
            <person name="Lin R."/>
            <person name="Jones M.K."/>
            <person name="Brejova B."/>
            <person name="Vinar T."/>
            <person name="Zhao G."/>
            <person name="McManus D.P."/>
            <person name="Chen Z."/>
            <person name="Zhou Y."/>
            <person name="Wang S."/>
        </authorList>
    </citation>
    <scope>NUCLEOTIDE SEQUENCE [LARGE SCALE GENOMIC DNA]</scope>
</reference>
<evidence type="ECO:0000313" key="2">
    <source>
        <dbReference type="EMBL" id="EUB59494.1"/>
    </source>
</evidence>
<proteinExistence type="predicted"/>